<evidence type="ECO:0000313" key="2">
    <source>
        <dbReference type="Proteomes" id="UP000242222"/>
    </source>
</evidence>
<proteinExistence type="predicted"/>
<accession>A0A1I4V6E7</accession>
<dbReference type="OrthoDB" id="9796012at2"/>
<protein>
    <submittedName>
        <fullName evidence="1">Uncharacterized protein</fullName>
    </submittedName>
</protein>
<evidence type="ECO:0000313" key="1">
    <source>
        <dbReference type="EMBL" id="SFM96786.1"/>
    </source>
</evidence>
<dbReference type="Proteomes" id="UP000242222">
    <property type="component" value="Unassembled WGS sequence"/>
</dbReference>
<reference evidence="2" key="1">
    <citation type="submission" date="2016-10" db="EMBL/GenBank/DDBJ databases">
        <authorList>
            <person name="Varghese N."/>
            <person name="Submissions S."/>
        </authorList>
    </citation>
    <scope>NUCLEOTIDE SEQUENCE [LARGE SCALE GENOMIC DNA]</scope>
    <source>
        <strain evidence="2">N6PO6</strain>
    </source>
</reference>
<gene>
    <name evidence="1" type="ORF">SAMN05216516_101578</name>
</gene>
<dbReference type="AlphaFoldDB" id="A0A1I4V6E7"/>
<name>A0A1I4V6E7_9GAMM</name>
<sequence length="61" mass="6983">MRDFENMGQLAQLPTRKERAFPSVIQERHWRYSTASKTASQLLNRIAAQAALFVYTAPLSD</sequence>
<organism evidence="1 2">
    <name type="scientific">Izhakiella capsodis</name>
    <dbReference type="NCBI Taxonomy" id="1367852"/>
    <lineage>
        <taxon>Bacteria</taxon>
        <taxon>Pseudomonadati</taxon>
        <taxon>Pseudomonadota</taxon>
        <taxon>Gammaproteobacteria</taxon>
        <taxon>Enterobacterales</taxon>
        <taxon>Erwiniaceae</taxon>
        <taxon>Izhakiella</taxon>
    </lineage>
</organism>
<keyword evidence="2" id="KW-1185">Reference proteome</keyword>
<dbReference type="EMBL" id="FOVC01000001">
    <property type="protein sequence ID" value="SFM96786.1"/>
    <property type="molecule type" value="Genomic_DNA"/>
</dbReference>